<dbReference type="Gene3D" id="3.10.450.50">
    <property type="match status" value="1"/>
</dbReference>
<organism evidence="1 2">
    <name type="scientific">Splendidivirga corallicola</name>
    <dbReference type="NCBI Taxonomy" id="3051826"/>
    <lineage>
        <taxon>Bacteria</taxon>
        <taxon>Pseudomonadati</taxon>
        <taxon>Bacteroidota</taxon>
        <taxon>Cytophagia</taxon>
        <taxon>Cytophagales</taxon>
        <taxon>Splendidivirgaceae</taxon>
        <taxon>Splendidivirga</taxon>
    </lineage>
</organism>
<dbReference type="InterPro" id="IPR032710">
    <property type="entry name" value="NTF2-like_dom_sf"/>
</dbReference>
<name>A0ABT8KKF4_9BACT</name>
<keyword evidence="2" id="KW-1185">Reference proteome</keyword>
<protein>
    <submittedName>
        <fullName evidence="1">Nuclear transport factor 2 family protein</fullName>
    </submittedName>
</protein>
<dbReference type="Proteomes" id="UP001172082">
    <property type="component" value="Unassembled WGS sequence"/>
</dbReference>
<proteinExistence type="predicted"/>
<dbReference type="EMBL" id="JAUJEA010000001">
    <property type="protein sequence ID" value="MDN5200223.1"/>
    <property type="molecule type" value="Genomic_DNA"/>
</dbReference>
<dbReference type="RefSeq" id="WP_346750249.1">
    <property type="nucleotide sequence ID" value="NZ_JAUJEA010000001.1"/>
</dbReference>
<evidence type="ECO:0000313" key="2">
    <source>
        <dbReference type="Proteomes" id="UP001172082"/>
    </source>
</evidence>
<reference evidence="1" key="1">
    <citation type="submission" date="2023-06" db="EMBL/GenBank/DDBJ databases">
        <title>Genomic of Parafulvivirga corallium.</title>
        <authorList>
            <person name="Wang G."/>
        </authorList>
    </citation>
    <scope>NUCLEOTIDE SEQUENCE</scope>
    <source>
        <strain evidence="1">BMA10</strain>
    </source>
</reference>
<evidence type="ECO:0000313" key="1">
    <source>
        <dbReference type="EMBL" id="MDN5200223.1"/>
    </source>
</evidence>
<sequence length="123" mass="14397">MYEESSKEIKEVLNLYFKGIYEGDLNKLKRVFDPNTLLFGDIKGQLYFKNLPDYLEGVKDRESPSELGEAFRMKIISIEISGNIASAKLHVPMFEYNYYDYLGLMKKDGRWVIVNKLFAHQDL</sequence>
<dbReference type="Pfam" id="PF12893">
    <property type="entry name" value="Lumazine_bd_2"/>
    <property type="match status" value="1"/>
</dbReference>
<comment type="caution">
    <text evidence="1">The sequence shown here is derived from an EMBL/GenBank/DDBJ whole genome shotgun (WGS) entry which is preliminary data.</text>
</comment>
<gene>
    <name evidence="1" type="ORF">QQ008_02595</name>
</gene>
<dbReference type="InterPro" id="IPR039437">
    <property type="entry name" value="FrzH/put_lumazine-bd"/>
</dbReference>
<dbReference type="SUPFAM" id="SSF54427">
    <property type="entry name" value="NTF2-like"/>
    <property type="match status" value="1"/>
</dbReference>
<accession>A0ABT8KKF4</accession>